<dbReference type="SMART" id="SM00228">
    <property type="entry name" value="PDZ"/>
    <property type="match status" value="1"/>
</dbReference>
<feature type="signal peptide" evidence="1">
    <location>
        <begin position="1"/>
        <end position="18"/>
    </location>
</feature>
<evidence type="ECO:0000259" key="2">
    <source>
        <dbReference type="PROSITE" id="PS50106"/>
    </source>
</evidence>
<evidence type="ECO:0000313" key="4">
    <source>
        <dbReference type="Proteomes" id="UP000788419"/>
    </source>
</evidence>
<name>A0ABQ6Z6G6_9GAMM</name>
<dbReference type="Gene3D" id="2.30.42.10">
    <property type="match status" value="1"/>
</dbReference>
<dbReference type="Pfam" id="PF17820">
    <property type="entry name" value="PDZ_6"/>
    <property type="match status" value="1"/>
</dbReference>
<accession>A0ABQ6Z6G6</accession>
<evidence type="ECO:0000256" key="1">
    <source>
        <dbReference type="SAM" id="SignalP"/>
    </source>
</evidence>
<dbReference type="RefSeq" id="WP_162410624.1">
    <property type="nucleotide sequence ID" value="NZ_PDWN01000010.1"/>
</dbReference>
<dbReference type="SUPFAM" id="SSF50156">
    <property type="entry name" value="PDZ domain-like"/>
    <property type="match status" value="1"/>
</dbReference>
<organism evidence="3 4">
    <name type="scientific">Pseudoxanthomonas daejeonensis</name>
    <dbReference type="NCBI Taxonomy" id="266062"/>
    <lineage>
        <taxon>Bacteria</taxon>
        <taxon>Pseudomonadati</taxon>
        <taxon>Pseudomonadota</taxon>
        <taxon>Gammaproteobacteria</taxon>
        <taxon>Lysobacterales</taxon>
        <taxon>Lysobacteraceae</taxon>
        <taxon>Pseudoxanthomonas</taxon>
    </lineage>
</organism>
<reference evidence="3 4" key="1">
    <citation type="submission" date="2017-10" db="EMBL/GenBank/DDBJ databases">
        <title>Whole genome sequencing of members of genus Pseudoxanthomonas.</title>
        <authorList>
            <person name="Kumar S."/>
            <person name="Bansal K."/>
            <person name="Kaur A."/>
            <person name="Patil P."/>
            <person name="Sharma S."/>
            <person name="Patil P.B."/>
        </authorList>
    </citation>
    <scope>NUCLEOTIDE SEQUENCE [LARGE SCALE GENOMIC DNA]</scope>
    <source>
        <strain evidence="3 4">DSM 17801</strain>
    </source>
</reference>
<keyword evidence="4" id="KW-1185">Reference proteome</keyword>
<evidence type="ECO:0000313" key="3">
    <source>
        <dbReference type="EMBL" id="KAF1693778.1"/>
    </source>
</evidence>
<proteinExistence type="predicted"/>
<feature type="domain" description="PDZ" evidence="2">
    <location>
        <begin position="35"/>
        <end position="82"/>
    </location>
</feature>
<feature type="chain" id="PRO_5047128898" description="PDZ domain-containing protein" evidence="1">
    <location>
        <begin position="19"/>
        <end position="235"/>
    </location>
</feature>
<comment type="caution">
    <text evidence="3">The sequence shown here is derived from an EMBL/GenBank/DDBJ whole genome shotgun (WGS) entry which is preliminary data.</text>
</comment>
<dbReference type="EMBL" id="PDWN01000010">
    <property type="protein sequence ID" value="KAF1693778.1"/>
    <property type="molecule type" value="Genomic_DNA"/>
</dbReference>
<dbReference type="InterPro" id="IPR041489">
    <property type="entry name" value="PDZ_6"/>
</dbReference>
<dbReference type="PROSITE" id="PS50106">
    <property type="entry name" value="PDZ"/>
    <property type="match status" value="1"/>
</dbReference>
<dbReference type="InterPro" id="IPR001478">
    <property type="entry name" value="PDZ"/>
</dbReference>
<dbReference type="Proteomes" id="UP000788419">
    <property type="component" value="Unassembled WGS sequence"/>
</dbReference>
<keyword evidence="1" id="KW-0732">Signal</keyword>
<dbReference type="InterPro" id="IPR036034">
    <property type="entry name" value="PDZ_sf"/>
</dbReference>
<sequence>MGIVFAALAALGTPPSMAGQNDEAIAGRAATHTYELGAVVDVRRASPLGLRVMAVTPGGAADHIGLRAGDMLQSVNGHRLDGDTRPATALAAALQAGAGALRIQGRRDGKPLTLSGSMALPGIGTSAGCGQLTSQLDGLPANSNVRRVDITQIEGRRALATGAPRHPVAAGTRVVILREHVPQPPARALSSYASKAFVLDIEPDTTYYVGARPLAGSPTGAWEPFVWQTLPEACR</sequence>
<gene>
    <name evidence="3" type="ORF">CSC65_10865</name>
</gene>
<protein>
    <recommendedName>
        <fullName evidence="2">PDZ domain-containing protein</fullName>
    </recommendedName>
</protein>